<name>A0ABV7RD10_9NEIS</name>
<organism evidence="5 6">
    <name type="scientific">Vogesella facilis</name>
    <dbReference type="NCBI Taxonomy" id="1655232"/>
    <lineage>
        <taxon>Bacteria</taxon>
        <taxon>Pseudomonadati</taxon>
        <taxon>Pseudomonadota</taxon>
        <taxon>Betaproteobacteria</taxon>
        <taxon>Neisseriales</taxon>
        <taxon>Chromobacteriaceae</taxon>
        <taxon>Vogesella</taxon>
    </lineage>
</organism>
<dbReference type="SMART" id="SM01240">
    <property type="entry name" value="IMPDH"/>
    <property type="match status" value="1"/>
</dbReference>
<dbReference type="PIRSF" id="PIRSF036500">
    <property type="entry name" value="GMP_red_Firmic"/>
    <property type="match status" value="1"/>
</dbReference>
<dbReference type="InterPro" id="IPR013785">
    <property type="entry name" value="Aldolase_TIM"/>
</dbReference>
<sequence length="316" mass="34405">MFNTELNYGDVYLLPRKTVVDSRKQCDTSVQFGPRRFDMPLYASNMKSVVDAETCEYFARHGWFYTMHRFNMDVVGFVRDMQAKGLFASISIGVNDDTLEQLAALQAAGLVPEYITLDVANAWCVKAERMIRHVKQQFPGSFLIGGNIATADAARELQAWGCDAIKAGIAGGRVCITKNKTGFHRPMIATVRDCAAAVTVPVIADGGIVEHGDVAKALACGASMVMAGSLFAGYDESAGEIVEINGKHYKEYFGSASQFNKGEYKNVEGKKILVEYKGSMARLLVELKEDLQSSISYAGGMGLAALRDVEMIVVAC</sequence>
<dbReference type="InterPro" id="IPR001093">
    <property type="entry name" value="IMP_DH_GMPRt"/>
</dbReference>
<evidence type="ECO:0000313" key="5">
    <source>
        <dbReference type="EMBL" id="MFC3531171.1"/>
    </source>
</evidence>
<keyword evidence="2 3" id="KW-0560">Oxidoreductase</keyword>
<comment type="catalytic activity">
    <reaction evidence="3">
        <text>IMP + NH4(+) + NADP(+) = GMP + NADPH + 2 H(+)</text>
        <dbReference type="Rhea" id="RHEA:17185"/>
        <dbReference type="ChEBI" id="CHEBI:15378"/>
        <dbReference type="ChEBI" id="CHEBI:28938"/>
        <dbReference type="ChEBI" id="CHEBI:57783"/>
        <dbReference type="ChEBI" id="CHEBI:58053"/>
        <dbReference type="ChEBI" id="CHEBI:58115"/>
        <dbReference type="ChEBI" id="CHEBI:58349"/>
        <dbReference type="EC" id="1.7.1.7"/>
    </reaction>
</comment>
<evidence type="ECO:0000259" key="4">
    <source>
        <dbReference type="Pfam" id="PF00478"/>
    </source>
</evidence>
<evidence type="ECO:0000256" key="3">
    <source>
        <dbReference type="HAMAP-Rule" id="MF_01511"/>
    </source>
</evidence>
<dbReference type="CDD" id="cd00381">
    <property type="entry name" value="IMPDH"/>
    <property type="match status" value="1"/>
</dbReference>
<feature type="active site" description="Thioimidate intermediate" evidence="3">
    <location>
        <position position="175"/>
    </location>
</feature>
<proteinExistence type="inferred from homology"/>
<keyword evidence="6" id="KW-1185">Reference proteome</keyword>
<dbReference type="Proteomes" id="UP001595741">
    <property type="component" value="Unassembled WGS sequence"/>
</dbReference>
<dbReference type="PANTHER" id="PTHR43170">
    <property type="entry name" value="GMP REDUCTASE"/>
    <property type="match status" value="1"/>
</dbReference>
<dbReference type="PANTHER" id="PTHR43170:SF5">
    <property type="entry name" value="GMP REDUCTASE"/>
    <property type="match status" value="1"/>
</dbReference>
<dbReference type="NCBIfam" id="NF003966">
    <property type="entry name" value="PRK05458.1"/>
    <property type="match status" value="1"/>
</dbReference>
<reference evidence="6" key="1">
    <citation type="journal article" date="2019" name="Int. J. Syst. Evol. Microbiol.">
        <title>The Global Catalogue of Microorganisms (GCM) 10K type strain sequencing project: providing services to taxonomists for standard genome sequencing and annotation.</title>
        <authorList>
            <consortium name="The Broad Institute Genomics Platform"/>
            <consortium name="The Broad Institute Genome Sequencing Center for Infectious Disease"/>
            <person name="Wu L."/>
            <person name="Ma J."/>
        </authorList>
    </citation>
    <scope>NUCLEOTIDE SEQUENCE [LARGE SCALE GENOMIC DNA]</scope>
    <source>
        <strain evidence="6">KCTC 42742</strain>
    </source>
</reference>
<comment type="caution">
    <text evidence="5">The sequence shown here is derived from an EMBL/GenBank/DDBJ whole genome shotgun (WGS) entry which is preliminary data.</text>
</comment>
<dbReference type="InterPro" id="IPR050139">
    <property type="entry name" value="GMP_reductase"/>
</dbReference>
<accession>A0ABV7RD10</accession>
<dbReference type="GO" id="GO:0003920">
    <property type="term" value="F:GMP reductase activity"/>
    <property type="evidence" value="ECO:0007669"/>
    <property type="project" value="UniProtKB-EC"/>
</dbReference>
<dbReference type="SUPFAM" id="SSF51412">
    <property type="entry name" value="Inosine monophosphate dehydrogenase (IMPDH)"/>
    <property type="match status" value="1"/>
</dbReference>
<dbReference type="InterPro" id="IPR005994">
    <property type="entry name" value="GuaC_type_2"/>
</dbReference>
<comment type="similarity">
    <text evidence="3">Belongs to the IMPDH/GMPR family. GuaC type 2 subfamily.</text>
</comment>
<dbReference type="RefSeq" id="WP_386088272.1">
    <property type="nucleotide sequence ID" value="NZ_JBHRXN010000009.1"/>
</dbReference>
<gene>
    <name evidence="3" type="primary">guaC</name>
    <name evidence="5" type="ORF">ACFOLG_03160</name>
</gene>
<evidence type="ECO:0000256" key="2">
    <source>
        <dbReference type="ARBA" id="ARBA00023002"/>
    </source>
</evidence>
<dbReference type="EC" id="1.7.1.7" evidence="3"/>
<dbReference type="Pfam" id="PF00478">
    <property type="entry name" value="IMPDH"/>
    <property type="match status" value="1"/>
</dbReference>
<evidence type="ECO:0000313" key="6">
    <source>
        <dbReference type="Proteomes" id="UP001595741"/>
    </source>
</evidence>
<keyword evidence="1 3" id="KW-0521">NADP</keyword>
<dbReference type="HAMAP" id="MF_01511">
    <property type="entry name" value="GMP_reduct_type2"/>
    <property type="match status" value="1"/>
</dbReference>
<evidence type="ECO:0000256" key="1">
    <source>
        <dbReference type="ARBA" id="ARBA00022857"/>
    </source>
</evidence>
<dbReference type="EMBL" id="JBHRXN010000009">
    <property type="protein sequence ID" value="MFC3531171.1"/>
    <property type="molecule type" value="Genomic_DNA"/>
</dbReference>
<protein>
    <recommendedName>
        <fullName evidence="3">GMP reductase</fullName>
        <ecNumber evidence="3">1.7.1.7</ecNumber>
    </recommendedName>
    <alternativeName>
        <fullName evidence="3">Guanosine 5'-monophosphate oxidoreductase</fullName>
        <shortName evidence="3">Guanosine monophosphate reductase</shortName>
    </alternativeName>
</protein>
<feature type="domain" description="IMP dehydrogenase/GMP reductase" evidence="4">
    <location>
        <begin position="6"/>
        <end position="309"/>
    </location>
</feature>
<feature type="binding site" evidence="3">
    <location>
        <begin position="202"/>
        <end position="225"/>
    </location>
    <ligand>
        <name>NADP(+)</name>
        <dbReference type="ChEBI" id="CHEBI:58349"/>
    </ligand>
</feature>
<comment type="function">
    <text evidence="3">Catalyzes the irreversible NADPH-dependent deamination of GMP to IMP. It functions in the conversion of nucleobase, nucleoside and nucleotide derivatives of G to A nucleotides, and in maintaining the intracellular balance of A and G nucleotides.</text>
</comment>
<dbReference type="Gene3D" id="3.20.20.70">
    <property type="entry name" value="Aldolase class I"/>
    <property type="match status" value="1"/>
</dbReference>